<feature type="transmembrane region" description="Helical" evidence="8">
    <location>
        <begin position="292"/>
        <end position="325"/>
    </location>
</feature>
<keyword evidence="4 8" id="KW-0812">Transmembrane</keyword>
<feature type="transmembrane region" description="Helical" evidence="8">
    <location>
        <begin position="20"/>
        <end position="40"/>
    </location>
</feature>
<evidence type="ECO:0000256" key="1">
    <source>
        <dbReference type="ARBA" id="ARBA00004651"/>
    </source>
</evidence>
<feature type="transmembrane region" description="Helical" evidence="8">
    <location>
        <begin position="52"/>
        <end position="73"/>
    </location>
</feature>
<feature type="transmembrane region" description="Helical" evidence="8">
    <location>
        <begin position="79"/>
        <end position="103"/>
    </location>
</feature>
<keyword evidence="3" id="KW-1003">Cell membrane</keyword>
<keyword evidence="5 8" id="KW-1133">Transmembrane helix</keyword>
<dbReference type="STRING" id="1817772.A2527_00615"/>
<dbReference type="InterPro" id="IPR003445">
    <property type="entry name" value="Cat_transpt"/>
</dbReference>
<accession>A0A1F6G8B5</accession>
<dbReference type="PANTHER" id="PTHR32024">
    <property type="entry name" value="TRK SYSTEM POTASSIUM UPTAKE PROTEIN TRKG-RELATED"/>
    <property type="match status" value="1"/>
</dbReference>
<evidence type="ECO:0000256" key="7">
    <source>
        <dbReference type="ARBA" id="ARBA00023136"/>
    </source>
</evidence>
<feature type="transmembrane region" description="Helical" evidence="8">
    <location>
        <begin position="409"/>
        <end position="428"/>
    </location>
</feature>
<feature type="transmembrane region" description="Helical" evidence="8">
    <location>
        <begin position="381"/>
        <end position="402"/>
    </location>
</feature>
<evidence type="ECO:0000313" key="9">
    <source>
        <dbReference type="EMBL" id="OGG94340.1"/>
    </source>
</evidence>
<dbReference type="EMBL" id="MFNE01000039">
    <property type="protein sequence ID" value="OGG94340.1"/>
    <property type="molecule type" value="Genomic_DNA"/>
</dbReference>
<feature type="transmembrane region" description="Helical" evidence="8">
    <location>
        <begin position="134"/>
        <end position="154"/>
    </location>
</feature>
<evidence type="ECO:0000256" key="4">
    <source>
        <dbReference type="ARBA" id="ARBA00022692"/>
    </source>
</evidence>
<evidence type="ECO:0000313" key="10">
    <source>
        <dbReference type="Proteomes" id="UP000178449"/>
    </source>
</evidence>
<dbReference type="Pfam" id="PF02386">
    <property type="entry name" value="TrkH"/>
    <property type="match status" value="1"/>
</dbReference>
<comment type="caution">
    <text evidence="9">The sequence shown here is derived from an EMBL/GenBank/DDBJ whole genome shotgun (WGS) entry which is preliminary data.</text>
</comment>
<reference evidence="9 10" key="1">
    <citation type="journal article" date="2016" name="Nat. Commun.">
        <title>Thousands of microbial genomes shed light on interconnected biogeochemical processes in an aquifer system.</title>
        <authorList>
            <person name="Anantharaman K."/>
            <person name="Brown C.T."/>
            <person name="Hug L.A."/>
            <person name="Sharon I."/>
            <person name="Castelle C.J."/>
            <person name="Probst A.J."/>
            <person name="Thomas B.C."/>
            <person name="Singh A."/>
            <person name="Wilkins M.J."/>
            <person name="Karaoz U."/>
            <person name="Brodie E.L."/>
            <person name="Williams K.H."/>
            <person name="Hubbard S.S."/>
            <person name="Banfield J.F."/>
        </authorList>
    </citation>
    <scope>NUCLEOTIDE SEQUENCE [LARGE SCALE GENOMIC DNA]</scope>
</reference>
<evidence type="ECO:0000256" key="3">
    <source>
        <dbReference type="ARBA" id="ARBA00022475"/>
    </source>
</evidence>
<evidence type="ECO:0000256" key="8">
    <source>
        <dbReference type="SAM" id="Phobius"/>
    </source>
</evidence>
<dbReference type="Proteomes" id="UP000178449">
    <property type="component" value="Unassembled WGS sequence"/>
</dbReference>
<dbReference type="AlphaFoldDB" id="A0A1F6G8B5"/>
<feature type="transmembrane region" description="Helical" evidence="8">
    <location>
        <begin position="346"/>
        <end position="369"/>
    </location>
</feature>
<protein>
    <submittedName>
        <fullName evidence="9">Potassium transporter KtrB</fullName>
    </submittedName>
</protein>
<dbReference type="PANTHER" id="PTHR32024:SF1">
    <property type="entry name" value="KTR SYSTEM POTASSIUM UPTAKE PROTEIN B"/>
    <property type="match status" value="1"/>
</dbReference>
<feature type="transmembrane region" description="Helical" evidence="8">
    <location>
        <begin position="232"/>
        <end position="250"/>
    </location>
</feature>
<sequence length="445" mass="48205">MQVPSILPRISFNAFSTPKLLLLGYLLYTLVGWTLLCLPWAERSEIPALDHLFTAMSALSTTGLTTVDVASSYHIFGQLVILLLIQLGGIGYMTLGSFVLLVSSKQLSALRGRVGRATFALPENFQVARFIRQVVLFTLFCETLGAVALFFAFWHRGLPHPAYSALFHSISAFCTAGFSLYADSFMGLRDDFWVNAILSALSLAGGIGFIVFADLANLLQGRQLRPTFTSKVILSVTFYFLAGGTILFFLIEPSVQSLDPVLRLETSFFQVMSASTTVGFNTLPIGDLSKPVILVLLVLMVFGASPAGTGGGLKSTTLSALFGLVKSTLKGRDSIRFFKRPIPLQRLHLAAASFAFYMSILTIAFFLLLLTEKNVQDALPLLFEAISALGTVGLSMGVTAGLSDLGKILVILLMLIGRLGFITFGIAISTHDESVDELQDNELIV</sequence>
<dbReference type="GO" id="GO:0008324">
    <property type="term" value="F:monoatomic cation transmembrane transporter activity"/>
    <property type="evidence" value="ECO:0007669"/>
    <property type="project" value="InterPro"/>
</dbReference>
<gene>
    <name evidence="9" type="ORF">A2527_00615</name>
</gene>
<dbReference type="GO" id="GO:0030001">
    <property type="term" value="P:metal ion transport"/>
    <property type="evidence" value="ECO:0007669"/>
    <property type="project" value="UniProtKB-ARBA"/>
</dbReference>
<name>A0A1F6G8B5_9PROT</name>
<feature type="transmembrane region" description="Helical" evidence="8">
    <location>
        <begin position="160"/>
        <end position="180"/>
    </location>
</feature>
<dbReference type="GO" id="GO:0005886">
    <property type="term" value="C:plasma membrane"/>
    <property type="evidence" value="ECO:0007669"/>
    <property type="project" value="UniProtKB-SubCell"/>
</dbReference>
<keyword evidence="2" id="KW-0813">Transport</keyword>
<evidence type="ECO:0000256" key="2">
    <source>
        <dbReference type="ARBA" id="ARBA00022448"/>
    </source>
</evidence>
<evidence type="ECO:0000256" key="6">
    <source>
        <dbReference type="ARBA" id="ARBA00023065"/>
    </source>
</evidence>
<feature type="transmembrane region" description="Helical" evidence="8">
    <location>
        <begin position="192"/>
        <end position="212"/>
    </location>
</feature>
<proteinExistence type="predicted"/>
<keyword evidence="6" id="KW-0406">Ion transport</keyword>
<evidence type="ECO:0000256" key="5">
    <source>
        <dbReference type="ARBA" id="ARBA00022989"/>
    </source>
</evidence>
<organism evidence="9 10">
    <name type="scientific">Candidatus Lambdaproteobacteria bacterium RIFOXYD2_FULL_50_16</name>
    <dbReference type="NCBI Taxonomy" id="1817772"/>
    <lineage>
        <taxon>Bacteria</taxon>
        <taxon>Pseudomonadati</taxon>
        <taxon>Pseudomonadota</taxon>
        <taxon>Candidatus Lambdaproteobacteria</taxon>
    </lineage>
</organism>
<keyword evidence="7 8" id="KW-0472">Membrane</keyword>
<comment type="subcellular location">
    <subcellularLocation>
        <location evidence="1">Cell membrane</location>
        <topology evidence="1">Multi-pass membrane protein</topology>
    </subcellularLocation>
</comment>